<feature type="chain" id="PRO_5040364320" evidence="4">
    <location>
        <begin position="20"/>
        <end position="417"/>
    </location>
</feature>
<organism evidence="6 7">
    <name type="scientific">Chryseobacterium turcicum</name>
    <dbReference type="NCBI Taxonomy" id="2898076"/>
    <lineage>
        <taxon>Bacteria</taxon>
        <taxon>Pseudomonadati</taxon>
        <taxon>Bacteroidota</taxon>
        <taxon>Flavobacteriia</taxon>
        <taxon>Flavobacteriales</taxon>
        <taxon>Weeksellaceae</taxon>
        <taxon>Chryseobacterium group</taxon>
        <taxon>Chryseobacterium</taxon>
    </lineage>
</organism>
<sequence length="417" mass="46102">MKKLLFLLSIHCVFFSALSAQWSLGANLPEGIRAANTESHIQNGTGYIYVMGGRNDQEIISNKTYRYTLGSNIWETMANVPTPILGSSSAKIGDNIYIIGGMVTTPGIITKKVYKYNIPNNIWTQAADTLNPYTDGDAVAYQDSLIYTVGSYNSEESFVYNIHTNKWKAATPIPSSGSALSYGALSLHGNKLVYVGGSNGTFSPTYYNNVWIGEINQNNRTNITWTQGAAFPGSTTTFFELKPWKNGLILIGGTTDNTFNTFSDENYFYDPQANTWTTLTSKPTSWNTGNSTSILLNGTWKLFCTGGFQTSYLTNTEIYAEENLSVSDIQTDTCHLRNMKTISGRNPKISFCTSENGNISMKIWDAKGSLVRENNKIENRAGSKIISLLDFNLATGIYFITLSQNGNHQSKKIQIIH</sequence>
<dbReference type="InterPro" id="IPR015915">
    <property type="entry name" value="Kelch-typ_b-propeller"/>
</dbReference>
<dbReference type="InterPro" id="IPR026444">
    <property type="entry name" value="Secre_tail"/>
</dbReference>
<comment type="caution">
    <text evidence="6">The sequence shown here is derived from an EMBL/GenBank/DDBJ whole genome shotgun (WGS) entry which is preliminary data.</text>
</comment>
<evidence type="ECO:0000256" key="1">
    <source>
        <dbReference type="ARBA" id="ARBA00022441"/>
    </source>
</evidence>
<reference evidence="6" key="1">
    <citation type="submission" date="2021-11" db="EMBL/GenBank/DDBJ databases">
        <title>Description of novel Chryseobacterium species.</title>
        <authorList>
            <person name="Saticioglu I.B."/>
            <person name="Ay H."/>
            <person name="Altun S."/>
            <person name="Duman M."/>
        </authorList>
    </citation>
    <scope>NUCLEOTIDE SEQUENCE</scope>
    <source>
        <strain evidence="6">C-17</strain>
    </source>
</reference>
<keyword evidence="3" id="KW-0677">Repeat</keyword>
<protein>
    <submittedName>
        <fullName evidence="6">T9SS type A sorting domain-containing protein</fullName>
    </submittedName>
</protein>
<keyword evidence="7" id="KW-1185">Reference proteome</keyword>
<evidence type="ECO:0000256" key="2">
    <source>
        <dbReference type="ARBA" id="ARBA00022729"/>
    </source>
</evidence>
<keyword evidence="2 4" id="KW-0732">Signal</keyword>
<feature type="signal peptide" evidence="4">
    <location>
        <begin position="1"/>
        <end position="19"/>
    </location>
</feature>
<dbReference type="NCBIfam" id="TIGR04183">
    <property type="entry name" value="Por_Secre_tail"/>
    <property type="match status" value="1"/>
</dbReference>
<evidence type="ECO:0000313" key="7">
    <source>
        <dbReference type="Proteomes" id="UP001108025"/>
    </source>
</evidence>
<dbReference type="RefSeq" id="WP_230667115.1">
    <property type="nucleotide sequence ID" value="NZ_JAJNAY010000001.1"/>
</dbReference>
<gene>
    <name evidence="6" type="ORF">LO744_03030</name>
</gene>
<dbReference type="InterPro" id="IPR006652">
    <property type="entry name" value="Kelch_1"/>
</dbReference>
<dbReference type="Proteomes" id="UP001108025">
    <property type="component" value="Unassembled WGS sequence"/>
</dbReference>
<dbReference type="AlphaFoldDB" id="A0A9Q3V370"/>
<dbReference type="Pfam" id="PF18962">
    <property type="entry name" value="Por_Secre_tail"/>
    <property type="match status" value="1"/>
</dbReference>
<dbReference type="Pfam" id="PF24681">
    <property type="entry name" value="Kelch_KLHDC2_KLHL20_DRC7"/>
    <property type="match status" value="1"/>
</dbReference>
<name>A0A9Q3V370_9FLAO</name>
<evidence type="ECO:0000259" key="5">
    <source>
        <dbReference type="Pfam" id="PF18962"/>
    </source>
</evidence>
<feature type="domain" description="Secretion system C-terminal sorting" evidence="5">
    <location>
        <begin position="349"/>
        <end position="415"/>
    </location>
</feature>
<evidence type="ECO:0000256" key="4">
    <source>
        <dbReference type="SAM" id="SignalP"/>
    </source>
</evidence>
<dbReference type="EMBL" id="JAJNAY010000001">
    <property type="protein sequence ID" value="MCD1115840.1"/>
    <property type="molecule type" value="Genomic_DNA"/>
</dbReference>
<proteinExistence type="predicted"/>
<evidence type="ECO:0000256" key="3">
    <source>
        <dbReference type="ARBA" id="ARBA00022737"/>
    </source>
</evidence>
<dbReference type="SUPFAM" id="SSF117281">
    <property type="entry name" value="Kelch motif"/>
    <property type="match status" value="1"/>
</dbReference>
<keyword evidence="1" id="KW-0880">Kelch repeat</keyword>
<dbReference type="SMART" id="SM00612">
    <property type="entry name" value="Kelch"/>
    <property type="match status" value="3"/>
</dbReference>
<accession>A0A9Q3V370</accession>
<dbReference type="Gene3D" id="2.120.10.80">
    <property type="entry name" value="Kelch-type beta propeller"/>
    <property type="match status" value="2"/>
</dbReference>
<evidence type="ECO:0000313" key="6">
    <source>
        <dbReference type="EMBL" id="MCD1115840.1"/>
    </source>
</evidence>
<dbReference type="PANTHER" id="PTHR24412:SF489">
    <property type="entry name" value="RING FINGER DOMAIN AND KELCH REPEAT-CONTAINING PROTEIN DDB_G0271372"/>
    <property type="match status" value="1"/>
</dbReference>
<dbReference type="PANTHER" id="PTHR24412">
    <property type="entry name" value="KELCH PROTEIN"/>
    <property type="match status" value="1"/>
</dbReference>